<feature type="compositionally biased region" description="Low complexity" evidence="1">
    <location>
        <begin position="19"/>
        <end position="34"/>
    </location>
</feature>
<evidence type="ECO:0000313" key="3">
    <source>
        <dbReference type="Proteomes" id="UP000094622"/>
    </source>
</evidence>
<accession>A0A1E3GYC8</accession>
<proteinExistence type="predicted"/>
<organism evidence="2 3">
    <name type="scientific">Methylobrevis pamukkalensis</name>
    <dbReference type="NCBI Taxonomy" id="1439726"/>
    <lineage>
        <taxon>Bacteria</taxon>
        <taxon>Pseudomonadati</taxon>
        <taxon>Pseudomonadota</taxon>
        <taxon>Alphaproteobacteria</taxon>
        <taxon>Hyphomicrobiales</taxon>
        <taxon>Pleomorphomonadaceae</taxon>
        <taxon>Methylobrevis</taxon>
    </lineage>
</organism>
<dbReference type="EMBL" id="MCRJ01000112">
    <property type="protein sequence ID" value="ODN69070.1"/>
    <property type="molecule type" value="Genomic_DNA"/>
</dbReference>
<comment type="caution">
    <text evidence="2">The sequence shown here is derived from an EMBL/GenBank/DDBJ whole genome shotgun (WGS) entry which is preliminary data.</text>
</comment>
<dbReference type="Proteomes" id="UP000094622">
    <property type="component" value="Unassembled WGS sequence"/>
</dbReference>
<feature type="compositionally biased region" description="Basic and acidic residues" evidence="1">
    <location>
        <begin position="1"/>
        <end position="17"/>
    </location>
</feature>
<evidence type="ECO:0000313" key="2">
    <source>
        <dbReference type="EMBL" id="ODN69070.1"/>
    </source>
</evidence>
<feature type="region of interest" description="Disordered" evidence="1">
    <location>
        <begin position="1"/>
        <end position="48"/>
    </location>
</feature>
<gene>
    <name evidence="2" type="ORF">A6302_03637</name>
</gene>
<name>A0A1E3GYC8_9HYPH</name>
<protein>
    <submittedName>
        <fullName evidence="2">Uncharacterized protein</fullName>
    </submittedName>
</protein>
<keyword evidence="3" id="KW-1185">Reference proteome</keyword>
<feature type="compositionally biased region" description="Polar residues" evidence="1">
    <location>
        <begin position="37"/>
        <end position="48"/>
    </location>
</feature>
<sequence length="48" mass="4936">MRKIIRDMSKPDARADTRASGSHGDGAAPDGAAPELQDQSGLTTTPQG</sequence>
<dbReference type="AlphaFoldDB" id="A0A1E3GYC8"/>
<evidence type="ECO:0000256" key="1">
    <source>
        <dbReference type="SAM" id="MobiDB-lite"/>
    </source>
</evidence>
<reference evidence="2 3" key="1">
    <citation type="submission" date="2016-07" db="EMBL/GenBank/DDBJ databases">
        <title>Draft Genome Sequence of Methylobrevis pamukkalensis PK2.</title>
        <authorList>
            <person name="Vasilenko O.V."/>
            <person name="Doronina N.V."/>
            <person name="Shmareva M.N."/>
            <person name="Tarlachkov S.V."/>
            <person name="Mustakhimov I."/>
            <person name="Trotsenko Y.A."/>
        </authorList>
    </citation>
    <scope>NUCLEOTIDE SEQUENCE [LARGE SCALE GENOMIC DNA]</scope>
    <source>
        <strain evidence="2 3">PK2</strain>
    </source>
</reference>